<feature type="chain" id="PRO_5011769515" evidence="1">
    <location>
        <begin position="23"/>
        <end position="174"/>
    </location>
</feature>
<keyword evidence="3" id="KW-1185">Reference proteome</keyword>
<dbReference type="AlphaFoldDB" id="A0A1G6MZM2"/>
<dbReference type="OrthoDB" id="1665909at2"/>
<reference evidence="3" key="1">
    <citation type="submission" date="2016-10" db="EMBL/GenBank/DDBJ databases">
        <authorList>
            <person name="Varghese N."/>
            <person name="Submissions S."/>
        </authorList>
    </citation>
    <scope>NUCLEOTIDE SEQUENCE [LARGE SCALE GENOMIC DNA]</scope>
    <source>
        <strain evidence="3">DSM 11005</strain>
    </source>
</reference>
<name>A0A1G6MZM2_9FIRM</name>
<feature type="signal peptide" evidence="1">
    <location>
        <begin position="1"/>
        <end position="22"/>
    </location>
</feature>
<gene>
    <name evidence="2" type="ORF">SAMN04487864_11130</name>
</gene>
<organism evidence="2 3">
    <name type="scientific">Succiniclasticum ruminis</name>
    <dbReference type="NCBI Taxonomy" id="40841"/>
    <lineage>
        <taxon>Bacteria</taxon>
        <taxon>Bacillati</taxon>
        <taxon>Bacillota</taxon>
        <taxon>Negativicutes</taxon>
        <taxon>Acidaminococcales</taxon>
        <taxon>Acidaminococcaceae</taxon>
        <taxon>Succiniclasticum</taxon>
    </lineage>
</organism>
<keyword evidence="1" id="KW-0732">Signal</keyword>
<protein>
    <submittedName>
        <fullName evidence="2">Uncharacterized protein</fullName>
    </submittedName>
</protein>
<proteinExistence type="predicted"/>
<evidence type="ECO:0000313" key="2">
    <source>
        <dbReference type="EMBL" id="SDC60335.1"/>
    </source>
</evidence>
<sequence>MKKLLRVLAVFLTILMSSVAFAKTLPEFYNINDPAHIGLGGLKSGFNYEQVCNIHGEPTKVHRTKNPKRDVLFPEPYYEVYAYYGKTVKLSFIMLSKSKEMRLYKIESTGKNGWKTPDGLTVGMKEAEMKKILGPSFQSADKPEHHSYNSEVGSLIFTVKDGVITAIVCIVELA</sequence>
<dbReference type="RefSeq" id="WP_093730751.1">
    <property type="nucleotide sequence ID" value="NZ_FMYW01000011.1"/>
</dbReference>
<dbReference type="Proteomes" id="UP000198943">
    <property type="component" value="Unassembled WGS sequence"/>
</dbReference>
<evidence type="ECO:0000313" key="3">
    <source>
        <dbReference type="Proteomes" id="UP000198943"/>
    </source>
</evidence>
<dbReference type="EMBL" id="FMYW01000011">
    <property type="protein sequence ID" value="SDC60335.1"/>
    <property type="molecule type" value="Genomic_DNA"/>
</dbReference>
<evidence type="ECO:0000256" key="1">
    <source>
        <dbReference type="SAM" id="SignalP"/>
    </source>
</evidence>
<accession>A0A1G6MZM2</accession>